<dbReference type="AlphaFoldDB" id="A0AAJ0F7C7"/>
<protein>
    <recommendedName>
        <fullName evidence="4">Zn(2)-C6 fungal-type domain-containing protein</fullName>
    </recommendedName>
</protein>
<dbReference type="EMBL" id="MU839831">
    <property type="protein sequence ID" value="KAK1756672.1"/>
    <property type="molecule type" value="Genomic_DNA"/>
</dbReference>
<reference evidence="2" key="1">
    <citation type="submission" date="2023-06" db="EMBL/GenBank/DDBJ databases">
        <title>Genome-scale phylogeny and comparative genomics of the fungal order Sordariales.</title>
        <authorList>
            <consortium name="Lawrence Berkeley National Laboratory"/>
            <person name="Hensen N."/>
            <person name="Bonometti L."/>
            <person name="Westerberg I."/>
            <person name="Brannstrom I.O."/>
            <person name="Guillou S."/>
            <person name="Cros-Aarteil S."/>
            <person name="Calhoun S."/>
            <person name="Haridas S."/>
            <person name="Kuo A."/>
            <person name="Mondo S."/>
            <person name="Pangilinan J."/>
            <person name="Riley R."/>
            <person name="Labutti K."/>
            <person name="Andreopoulos B."/>
            <person name="Lipzen A."/>
            <person name="Chen C."/>
            <person name="Yanf M."/>
            <person name="Daum C."/>
            <person name="Ng V."/>
            <person name="Clum A."/>
            <person name="Steindorff A."/>
            <person name="Ohm R."/>
            <person name="Martin F."/>
            <person name="Silar P."/>
            <person name="Natvig D."/>
            <person name="Lalanne C."/>
            <person name="Gautier V."/>
            <person name="Ament-Velasquez S.L."/>
            <person name="Kruys A."/>
            <person name="Hutchinson M.I."/>
            <person name="Powell A.J."/>
            <person name="Barry K."/>
            <person name="Miller A.N."/>
            <person name="Grigoriev I.V."/>
            <person name="Debuchy R."/>
            <person name="Gladieux P."/>
            <person name="Thoren M.H."/>
            <person name="Johannesson H."/>
        </authorList>
    </citation>
    <scope>NUCLEOTIDE SEQUENCE</scope>
    <source>
        <strain evidence="2">PSN4</strain>
    </source>
</reference>
<organism evidence="2 3">
    <name type="scientific">Echria macrotheca</name>
    <dbReference type="NCBI Taxonomy" id="438768"/>
    <lineage>
        <taxon>Eukaryota</taxon>
        <taxon>Fungi</taxon>
        <taxon>Dikarya</taxon>
        <taxon>Ascomycota</taxon>
        <taxon>Pezizomycotina</taxon>
        <taxon>Sordariomycetes</taxon>
        <taxon>Sordariomycetidae</taxon>
        <taxon>Sordariales</taxon>
        <taxon>Schizotheciaceae</taxon>
        <taxon>Echria</taxon>
    </lineage>
</organism>
<feature type="compositionally biased region" description="Basic and acidic residues" evidence="1">
    <location>
        <begin position="99"/>
        <end position="129"/>
    </location>
</feature>
<dbReference type="Proteomes" id="UP001239445">
    <property type="component" value="Unassembled WGS sequence"/>
</dbReference>
<feature type="region of interest" description="Disordered" evidence="1">
    <location>
        <begin position="99"/>
        <end position="215"/>
    </location>
</feature>
<name>A0AAJ0F7C7_9PEZI</name>
<evidence type="ECO:0000313" key="2">
    <source>
        <dbReference type="EMBL" id="KAK1756672.1"/>
    </source>
</evidence>
<accession>A0AAJ0F7C7</accession>
<evidence type="ECO:0000256" key="1">
    <source>
        <dbReference type="SAM" id="MobiDB-lite"/>
    </source>
</evidence>
<proteinExistence type="predicted"/>
<comment type="caution">
    <text evidence="2">The sequence shown here is derived from an EMBL/GenBank/DDBJ whole genome shotgun (WGS) entry which is preliminary data.</text>
</comment>
<evidence type="ECO:0000313" key="3">
    <source>
        <dbReference type="Proteomes" id="UP001239445"/>
    </source>
</evidence>
<evidence type="ECO:0008006" key="4">
    <source>
        <dbReference type="Google" id="ProtNLM"/>
    </source>
</evidence>
<feature type="compositionally biased region" description="Basic and acidic residues" evidence="1">
    <location>
        <begin position="291"/>
        <end position="307"/>
    </location>
</feature>
<feature type="compositionally biased region" description="Polar residues" evidence="1">
    <location>
        <begin position="143"/>
        <end position="153"/>
    </location>
</feature>
<keyword evidence="3" id="KW-1185">Reference proteome</keyword>
<gene>
    <name evidence="2" type="ORF">QBC47DRAFT_443159</name>
</gene>
<feature type="region of interest" description="Disordered" evidence="1">
    <location>
        <begin position="287"/>
        <end position="307"/>
    </location>
</feature>
<sequence>MGPPQQQHEGLIEKCFRERLQHIQKQRDDASQSMGDRLLALVAQYKKEEQALVDSYSVCLNQFRTIHPGLAATCEWAKPCPSVPEMEFWEQDGLTIRYEPLRIDSPPRRQQPPKRDGVAKEAPVAKEPPDTGPPSPATLPSKIPSNVSNQGRRSQAHGLALKSSPPTPSLTRSALDPQSPDVLGPCPPRPQKRKRSAETPAPSSPPKQPSASICGKMVVFNLGSERAASLGADKVPSPVQKTKGPTRRTYVRAKCAECRMLQRNCSRGLPCEECKEDGGGEQCRYGTARQMADEARRKRDEIPASQD</sequence>